<evidence type="ECO:0000313" key="3">
    <source>
        <dbReference type="WBParaSite" id="PEQ_0000312601-mRNA-1"/>
    </source>
</evidence>
<keyword evidence="1" id="KW-0812">Transmembrane</keyword>
<protein>
    <submittedName>
        <fullName evidence="3">Ovule protein</fullName>
    </submittedName>
</protein>
<dbReference type="Proteomes" id="UP000887564">
    <property type="component" value="Unplaced"/>
</dbReference>
<evidence type="ECO:0000256" key="1">
    <source>
        <dbReference type="SAM" id="Phobius"/>
    </source>
</evidence>
<reference evidence="3" key="1">
    <citation type="submission" date="2022-11" db="UniProtKB">
        <authorList>
            <consortium name="WormBaseParasite"/>
        </authorList>
    </citation>
    <scope>IDENTIFICATION</scope>
</reference>
<dbReference type="AlphaFoldDB" id="A0A914RA24"/>
<keyword evidence="1" id="KW-1133">Transmembrane helix</keyword>
<keyword evidence="2" id="KW-1185">Reference proteome</keyword>
<dbReference type="WBParaSite" id="PEQ_0000312601-mRNA-1">
    <property type="protein sequence ID" value="PEQ_0000312601-mRNA-1"/>
    <property type="gene ID" value="PEQ_0000312601"/>
</dbReference>
<evidence type="ECO:0000313" key="2">
    <source>
        <dbReference type="Proteomes" id="UP000887564"/>
    </source>
</evidence>
<feature type="transmembrane region" description="Helical" evidence="1">
    <location>
        <begin position="26"/>
        <end position="44"/>
    </location>
</feature>
<keyword evidence="1" id="KW-0472">Membrane</keyword>
<organism evidence="2 3">
    <name type="scientific">Parascaris equorum</name>
    <name type="common">Equine roundworm</name>
    <dbReference type="NCBI Taxonomy" id="6256"/>
    <lineage>
        <taxon>Eukaryota</taxon>
        <taxon>Metazoa</taxon>
        <taxon>Ecdysozoa</taxon>
        <taxon>Nematoda</taxon>
        <taxon>Chromadorea</taxon>
        <taxon>Rhabditida</taxon>
        <taxon>Spirurina</taxon>
        <taxon>Ascaridomorpha</taxon>
        <taxon>Ascaridoidea</taxon>
        <taxon>Ascarididae</taxon>
        <taxon>Parascaris</taxon>
    </lineage>
</organism>
<name>A0A914RA24_PAREQ</name>
<sequence length="69" mass="7945">MSLQCLSTHNLLSFLRMVCVITRNHALRISVCLLILIKLIYKFLLLKHGGSLFPISITKTKDYLPKIIF</sequence>
<accession>A0A914RA24</accession>
<proteinExistence type="predicted"/>